<dbReference type="Proteomes" id="UP000323917">
    <property type="component" value="Chromosome"/>
</dbReference>
<gene>
    <name evidence="3" type="ORF">Pr1d_18380</name>
</gene>
<dbReference type="InterPro" id="IPR013320">
    <property type="entry name" value="ConA-like_dom_sf"/>
</dbReference>
<feature type="domain" description="3-keto-alpha-glucoside-1,2-lyase/3-keto-2-hydroxy-glucal hydratase" evidence="2">
    <location>
        <begin position="30"/>
        <end position="213"/>
    </location>
</feature>
<sequence precursor="true">MNYLKVVTFTLALVALAYGVCAEEDRQLKVSLFNGESLDGWQQRNGTASYRVEDGMIVGKTNEGSPNSFLCTTKDYGDFELSFEVKVDDPLNSGVQIRSKCEGDTPEGRVHGPQVEIATNGTAGFIYGEALDTGWLSEDRSDKQAQEAFKKGEWNQYRVVAKGKTIQTWINGVPVADLVDEKSGMASGFIGLQVHQIGKGTGPYEVRWRNLELTEL</sequence>
<dbReference type="Pfam" id="PF06439">
    <property type="entry name" value="3keto-disac_hyd"/>
    <property type="match status" value="1"/>
</dbReference>
<dbReference type="Gene3D" id="2.60.120.560">
    <property type="entry name" value="Exo-inulinase, domain 1"/>
    <property type="match status" value="1"/>
</dbReference>
<dbReference type="KEGG" id="bgok:Pr1d_18380"/>
<keyword evidence="4" id="KW-1185">Reference proteome</keyword>
<name>A0A5B9Q6D6_9BACT</name>
<dbReference type="InterPro" id="IPR010496">
    <property type="entry name" value="AL/BT2_dom"/>
</dbReference>
<evidence type="ECO:0000313" key="4">
    <source>
        <dbReference type="Proteomes" id="UP000323917"/>
    </source>
</evidence>
<dbReference type="RefSeq" id="WP_148073189.1">
    <property type="nucleotide sequence ID" value="NZ_CP042913.1"/>
</dbReference>
<reference evidence="3 4" key="1">
    <citation type="submission" date="2019-08" db="EMBL/GenBank/DDBJ databases">
        <title>Deep-cultivation of Planctomycetes and their phenomic and genomic characterization uncovers novel biology.</title>
        <authorList>
            <person name="Wiegand S."/>
            <person name="Jogler M."/>
            <person name="Boedeker C."/>
            <person name="Pinto D."/>
            <person name="Vollmers J."/>
            <person name="Rivas-Marin E."/>
            <person name="Kohn T."/>
            <person name="Peeters S.H."/>
            <person name="Heuer A."/>
            <person name="Rast P."/>
            <person name="Oberbeckmann S."/>
            <person name="Bunk B."/>
            <person name="Jeske O."/>
            <person name="Meyerdierks A."/>
            <person name="Storesund J.E."/>
            <person name="Kallscheuer N."/>
            <person name="Luecker S."/>
            <person name="Lage O.M."/>
            <person name="Pohl T."/>
            <person name="Merkel B.J."/>
            <person name="Hornburger P."/>
            <person name="Mueller R.-W."/>
            <person name="Bruemmer F."/>
            <person name="Labrenz M."/>
            <person name="Spormann A.M."/>
            <person name="Op den Camp H."/>
            <person name="Overmann J."/>
            <person name="Amann R."/>
            <person name="Jetten M.S.M."/>
            <person name="Mascher T."/>
            <person name="Medema M.H."/>
            <person name="Devos D.P."/>
            <person name="Kaster A.-K."/>
            <person name="Ovreas L."/>
            <person name="Rohde M."/>
            <person name="Galperin M.Y."/>
            <person name="Jogler C."/>
        </authorList>
    </citation>
    <scope>NUCLEOTIDE SEQUENCE [LARGE SCALE GENOMIC DNA]</scope>
    <source>
        <strain evidence="3 4">Pr1d</strain>
    </source>
</reference>
<feature type="chain" id="PRO_5023130741" description="3-keto-alpha-glucoside-1,2-lyase/3-keto-2-hydroxy-glucal hydratase domain-containing protein" evidence="1">
    <location>
        <begin position="23"/>
        <end position="216"/>
    </location>
</feature>
<dbReference type="AlphaFoldDB" id="A0A5B9Q6D6"/>
<protein>
    <recommendedName>
        <fullName evidence="2">3-keto-alpha-glucoside-1,2-lyase/3-keto-2-hydroxy-glucal hydratase domain-containing protein</fullName>
    </recommendedName>
</protein>
<evidence type="ECO:0000256" key="1">
    <source>
        <dbReference type="SAM" id="SignalP"/>
    </source>
</evidence>
<organism evidence="3 4">
    <name type="scientific">Bythopirellula goksoeyrii</name>
    <dbReference type="NCBI Taxonomy" id="1400387"/>
    <lineage>
        <taxon>Bacteria</taxon>
        <taxon>Pseudomonadati</taxon>
        <taxon>Planctomycetota</taxon>
        <taxon>Planctomycetia</taxon>
        <taxon>Pirellulales</taxon>
        <taxon>Lacipirellulaceae</taxon>
        <taxon>Bythopirellula</taxon>
    </lineage>
</organism>
<evidence type="ECO:0000259" key="2">
    <source>
        <dbReference type="Pfam" id="PF06439"/>
    </source>
</evidence>
<feature type="signal peptide" evidence="1">
    <location>
        <begin position="1"/>
        <end position="22"/>
    </location>
</feature>
<evidence type="ECO:0000313" key="3">
    <source>
        <dbReference type="EMBL" id="QEG34557.1"/>
    </source>
</evidence>
<dbReference type="GO" id="GO:0016787">
    <property type="term" value="F:hydrolase activity"/>
    <property type="evidence" value="ECO:0007669"/>
    <property type="project" value="InterPro"/>
</dbReference>
<dbReference type="EMBL" id="CP042913">
    <property type="protein sequence ID" value="QEG34557.1"/>
    <property type="molecule type" value="Genomic_DNA"/>
</dbReference>
<proteinExistence type="predicted"/>
<keyword evidence="1" id="KW-0732">Signal</keyword>
<dbReference type="SUPFAM" id="SSF49899">
    <property type="entry name" value="Concanavalin A-like lectins/glucanases"/>
    <property type="match status" value="1"/>
</dbReference>
<dbReference type="OrthoDB" id="9780017at2"/>
<accession>A0A5B9Q6D6</accession>